<dbReference type="EMBL" id="LLXX01000003">
    <property type="protein sequence ID" value="KRR14876.1"/>
    <property type="molecule type" value="Genomic_DNA"/>
</dbReference>
<evidence type="ECO:0000313" key="2">
    <source>
        <dbReference type="Proteomes" id="UP000051913"/>
    </source>
</evidence>
<name>A0A0R3L9G0_9BRAD</name>
<gene>
    <name evidence="1" type="ORF">CP49_31905</name>
</gene>
<dbReference type="AlphaFoldDB" id="A0A0R3L9G0"/>
<dbReference type="Proteomes" id="UP000051913">
    <property type="component" value="Unassembled WGS sequence"/>
</dbReference>
<proteinExistence type="predicted"/>
<evidence type="ECO:0000313" key="1">
    <source>
        <dbReference type="EMBL" id="KRR14876.1"/>
    </source>
</evidence>
<sequence>MFSGIEEARAMRWFRKDRPPEVWEAAVQPDGDIEAAQRIREICVSAAAIAERMAAPGGRKADAAKSSEAERYQAAIKRALEIARTMSDDDMRDVSVSQIIALCVKVNHLKTARVLLRAIQSEQTRAGLIADHPALADQEAAN</sequence>
<comment type="caution">
    <text evidence="1">The sequence shown here is derived from an EMBL/GenBank/DDBJ whole genome shotgun (WGS) entry which is preliminary data.</text>
</comment>
<organism evidence="1 2">
    <name type="scientific">Bradyrhizobium valentinum</name>
    <dbReference type="NCBI Taxonomy" id="1518501"/>
    <lineage>
        <taxon>Bacteria</taxon>
        <taxon>Pseudomonadati</taxon>
        <taxon>Pseudomonadota</taxon>
        <taxon>Alphaproteobacteria</taxon>
        <taxon>Hyphomicrobiales</taxon>
        <taxon>Nitrobacteraceae</taxon>
        <taxon>Bradyrhizobium</taxon>
    </lineage>
</organism>
<protein>
    <submittedName>
        <fullName evidence="1">Uncharacterized protein</fullName>
    </submittedName>
</protein>
<reference evidence="1 2" key="1">
    <citation type="submission" date="2014-03" db="EMBL/GenBank/DDBJ databases">
        <title>Bradyrhizobium valentinum sp. nov., isolated from effective nodules of Lupinus mariae-josephae, a lupine endemic of basic-lime soils in Eastern Spain.</title>
        <authorList>
            <person name="Duran D."/>
            <person name="Rey L."/>
            <person name="Navarro A."/>
            <person name="Busquets A."/>
            <person name="Imperial J."/>
            <person name="Ruiz-Argueso T."/>
        </authorList>
    </citation>
    <scope>NUCLEOTIDE SEQUENCE [LARGE SCALE GENOMIC DNA]</scope>
    <source>
        <strain evidence="1 2">LmjM3</strain>
    </source>
</reference>
<accession>A0A0R3L9G0</accession>
<keyword evidence="2" id="KW-1185">Reference proteome</keyword>